<dbReference type="EMBL" id="JAACJN010000036">
    <property type="protein sequence ID" value="KAF5386370.1"/>
    <property type="molecule type" value="Genomic_DNA"/>
</dbReference>
<dbReference type="Proteomes" id="UP000518752">
    <property type="component" value="Unassembled WGS sequence"/>
</dbReference>
<proteinExistence type="predicted"/>
<dbReference type="AlphaFoldDB" id="A0A8H5HNQ1"/>
<feature type="transmembrane region" description="Helical" evidence="1">
    <location>
        <begin position="107"/>
        <end position="128"/>
    </location>
</feature>
<organism evidence="2 3">
    <name type="scientific">Collybiopsis confluens</name>
    <dbReference type="NCBI Taxonomy" id="2823264"/>
    <lineage>
        <taxon>Eukaryota</taxon>
        <taxon>Fungi</taxon>
        <taxon>Dikarya</taxon>
        <taxon>Basidiomycota</taxon>
        <taxon>Agaricomycotina</taxon>
        <taxon>Agaricomycetes</taxon>
        <taxon>Agaricomycetidae</taxon>
        <taxon>Agaricales</taxon>
        <taxon>Marasmiineae</taxon>
        <taxon>Omphalotaceae</taxon>
        <taxon>Collybiopsis</taxon>
    </lineage>
</organism>
<feature type="transmembrane region" description="Helical" evidence="1">
    <location>
        <begin position="68"/>
        <end position="87"/>
    </location>
</feature>
<comment type="caution">
    <text evidence="2">The sequence shown here is derived from an EMBL/GenBank/DDBJ whole genome shotgun (WGS) entry which is preliminary data.</text>
</comment>
<keyword evidence="3" id="KW-1185">Reference proteome</keyword>
<evidence type="ECO:0000256" key="1">
    <source>
        <dbReference type="SAM" id="Phobius"/>
    </source>
</evidence>
<evidence type="ECO:0000313" key="2">
    <source>
        <dbReference type="EMBL" id="KAF5386370.1"/>
    </source>
</evidence>
<gene>
    <name evidence="2" type="ORF">D9757_006624</name>
</gene>
<evidence type="ECO:0000313" key="3">
    <source>
        <dbReference type="Proteomes" id="UP000518752"/>
    </source>
</evidence>
<keyword evidence="1" id="KW-1133">Transmembrane helix</keyword>
<dbReference type="OrthoDB" id="3158487at2759"/>
<reference evidence="2 3" key="1">
    <citation type="journal article" date="2020" name="ISME J.">
        <title>Uncovering the hidden diversity of litter-decomposition mechanisms in mushroom-forming fungi.</title>
        <authorList>
            <person name="Floudas D."/>
            <person name="Bentzer J."/>
            <person name="Ahren D."/>
            <person name="Johansson T."/>
            <person name="Persson P."/>
            <person name="Tunlid A."/>
        </authorList>
    </citation>
    <scope>NUCLEOTIDE SEQUENCE [LARGE SCALE GENOMIC DNA]</scope>
    <source>
        <strain evidence="2 3">CBS 406.79</strain>
    </source>
</reference>
<keyword evidence="1" id="KW-0812">Transmembrane</keyword>
<accession>A0A8H5HNQ1</accession>
<feature type="transmembrane region" description="Helical" evidence="1">
    <location>
        <begin position="149"/>
        <end position="167"/>
    </location>
</feature>
<protein>
    <submittedName>
        <fullName evidence="2">Uncharacterized protein</fullName>
    </submittedName>
</protein>
<keyword evidence="1" id="KW-0472">Membrane</keyword>
<sequence length="690" mass="74374">MTTTTSKTDMLDATFRSSFTDTGTKSRLSYQRLQGEEEPFQNLTDLEYGHSYPPTANSRRPHTHNETMGGYLTILGCLVVAGTIAVMNHFVFSKLDGTLADDHTRQFWITLVQNTFPTAVSIILFTGLKSAVSQVALYRIRSESYSLSVVSLMASPPTLLTAVLTLIETAFRSSVLGFVLLAILAQGVAITSILVPGSLTIIASPARTKSIAVPTIDLNTVDPSISTGGLFLQLTPEGDILLVFSGPSQRWQQLITRSASTNVAPTWDPPAECGLACNYTFTYVAPALNCTTLSQEDIWPGNTTHGNSSSILAFPLMPNNEVDPPEYFFYNATYSVIQGSKLGGITFNSSALEVRYLEGFDTAELVDFLSDPATLQNFSFPDISHYSARGAHCEFQNATYEAWTAFSNNTQSSRTRVVEWSGPLAIGPAGTGPIAGTNTTNSTLAGLSLAYTYAEFLNGNASFNLQTLETGRTQALNTPLFNLTTVNVSLSQSVFGLSRSLNEDIGMGLQELFGNVTLAFVDENYGASVRVPNAIVVPSTVEYAYSAERLGIVYGFVFGLALVVVVFGIFALRANAYTATFTLEQILEMTVGSSGLQELAVAGGLAQFDGKLFIKGELGVDNEGSTVCVLDVEREEKRCKLARLVKPALSCENKNPFLAFDHVQVREMGASLLCLSRRGCAGIGLRIAVK</sequence>
<feature type="transmembrane region" description="Helical" evidence="1">
    <location>
        <begin position="179"/>
        <end position="202"/>
    </location>
</feature>
<name>A0A8H5HNQ1_9AGAR</name>
<feature type="transmembrane region" description="Helical" evidence="1">
    <location>
        <begin position="552"/>
        <end position="572"/>
    </location>
</feature>